<name>A0A1M6PM86_9FLAO</name>
<dbReference type="PANTHER" id="PTHR43818">
    <property type="entry name" value="BCDNA.GH03377"/>
    <property type="match status" value="1"/>
</dbReference>
<accession>A0A1M6PM86</accession>
<dbReference type="GO" id="GO:0016491">
    <property type="term" value="F:oxidoreductase activity"/>
    <property type="evidence" value="ECO:0007669"/>
    <property type="project" value="UniProtKB-KW"/>
</dbReference>
<reference evidence="5 6" key="1">
    <citation type="submission" date="2016-11" db="EMBL/GenBank/DDBJ databases">
        <authorList>
            <person name="Varghese N."/>
            <person name="Submissions S."/>
        </authorList>
    </citation>
    <scope>NUCLEOTIDE SEQUENCE [LARGE SCALE GENOMIC DNA]</scope>
    <source>
        <strain evidence="5 6">CGMCC 1.12174</strain>
        <strain evidence="4 7">DSM 26351</strain>
    </source>
</reference>
<keyword evidence="7" id="KW-1185">Reference proteome</keyword>
<evidence type="ECO:0000259" key="2">
    <source>
        <dbReference type="Pfam" id="PF01408"/>
    </source>
</evidence>
<evidence type="ECO:0000313" key="7">
    <source>
        <dbReference type="Proteomes" id="UP000198940"/>
    </source>
</evidence>
<sequence length="342" mass="38488">MNGILYFYNMAESHFLFPESRPLRWGIIGCGSVAEKKSVPAYVNTPDFEVRMVMRRNEEKAKDYARRHKIAQWTTNADEVIAHPEIDAIYIATPPDSHKFYALKVAAAGKPCCIEKPMAPKYADSLAIYDAFRAKDIPLFVAYYRRSLPRFLKVKQWLDEGLIGKVRHIHWQKTKPPSHLDLSGEHNWRTDSKVAPGGYFDDLASHGLDLFTFLLGDIQMAHGIALNQQGLYSAHDTVSGTWLHEGVITGTGFWNFGSFQRVDNVEILGSGGKISFAVLDEAPLILENDSGQQSLEIPHPNHVQQFHVENIREHLSGRTIHPSTGKTGLHTSWVMDRILGNG</sequence>
<dbReference type="PANTHER" id="PTHR43818:SF11">
    <property type="entry name" value="BCDNA.GH03377"/>
    <property type="match status" value="1"/>
</dbReference>
<dbReference type="SUPFAM" id="SSF51735">
    <property type="entry name" value="NAD(P)-binding Rossmann-fold domains"/>
    <property type="match status" value="1"/>
</dbReference>
<dbReference type="GO" id="GO:0000166">
    <property type="term" value="F:nucleotide binding"/>
    <property type="evidence" value="ECO:0007669"/>
    <property type="project" value="InterPro"/>
</dbReference>
<dbReference type="InterPro" id="IPR036291">
    <property type="entry name" value="NAD(P)-bd_dom_sf"/>
</dbReference>
<organism evidence="5 6">
    <name type="scientific">Flagellimonas taeanensis</name>
    <dbReference type="NCBI Taxonomy" id="1005926"/>
    <lineage>
        <taxon>Bacteria</taxon>
        <taxon>Pseudomonadati</taxon>
        <taxon>Bacteroidota</taxon>
        <taxon>Flavobacteriia</taxon>
        <taxon>Flavobacteriales</taxon>
        <taxon>Flavobacteriaceae</taxon>
        <taxon>Flagellimonas</taxon>
    </lineage>
</organism>
<dbReference type="Gene3D" id="3.30.360.10">
    <property type="entry name" value="Dihydrodipicolinate Reductase, domain 2"/>
    <property type="match status" value="1"/>
</dbReference>
<comment type="caution">
    <text evidence="5">The sequence shown here is derived from an EMBL/GenBank/DDBJ whole genome shotgun (WGS) entry which is preliminary data.</text>
</comment>
<dbReference type="InterPro" id="IPR050463">
    <property type="entry name" value="Gfo/Idh/MocA_oxidrdct_glycsds"/>
</dbReference>
<dbReference type="AlphaFoldDB" id="A0A1M6PM86"/>
<dbReference type="SUPFAM" id="SSF55347">
    <property type="entry name" value="Glyceraldehyde-3-phosphate dehydrogenase-like, C-terminal domain"/>
    <property type="match status" value="1"/>
</dbReference>
<dbReference type="Pfam" id="PF22725">
    <property type="entry name" value="GFO_IDH_MocA_C3"/>
    <property type="match status" value="1"/>
</dbReference>
<gene>
    <name evidence="4" type="ORF">SAMN04487891_101233</name>
    <name evidence="5" type="ORF">SAMN05216293_0237</name>
</gene>
<evidence type="ECO:0000259" key="3">
    <source>
        <dbReference type="Pfam" id="PF22725"/>
    </source>
</evidence>
<evidence type="ECO:0000313" key="5">
    <source>
        <dbReference type="EMBL" id="SHK09040.1"/>
    </source>
</evidence>
<proteinExistence type="predicted"/>
<dbReference type="STRING" id="1055723.SAMN05216293_0237"/>
<dbReference type="Pfam" id="PF01408">
    <property type="entry name" value="GFO_IDH_MocA"/>
    <property type="match status" value="1"/>
</dbReference>
<feature type="domain" description="GFO/IDH/MocA-like oxidoreductase" evidence="3">
    <location>
        <begin position="151"/>
        <end position="274"/>
    </location>
</feature>
<dbReference type="Proteomes" id="UP000198940">
    <property type="component" value="Unassembled WGS sequence"/>
</dbReference>
<protein>
    <submittedName>
        <fullName evidence="5">Predicted dehydrogenase</fullName>
    </submittedName>
</protein>
<dbReference type="EMBL" id="FRAT01000001">
    <property type="protein sequence ID" value="SHK09040.1"/>
    <property type="molecule type" value="Genomic_DNA"/>
</dbReference>
<evidence type="ECO:0000256" key="1">
    <source>
        <dbReference type="ARBA" id="ARBA00023002"/>
    </source>
</evidence>
<dbReference type="Gene3D" id="3.40.50.720">
    <property type="entry name" value="NAD(P)-binding Rossmann-like Domain"/>
    <property type="match status" value="1"/>
</dbReference>
<feature type="domain" description="Gfo/Idh/MocA-like oxidoreductase N-terminal" evidence="2">
    <location>
        <begin position="23"/>
        <end position="143"/>
    </location>
</feature>
<dbReference type="Proteomes" id="UP000184031">
    <property type="component" value="Unassembled WGS sequence"/>
</dbReference>
<evidence type="ECO:0000313" key="6">
    <source>
        <dbReference type="Proteomes" id="UP000184031"/>
    </source>
</evidence>
<dbReference type="EMBL" id="FOKU01000001">
    <property type="protein sequence ID" value="SFB67193.1"/>
    <property type="molecule type" value="Genomic_DNA"/>
</dbReference>
<keyword evidence="1" id="KW-0560">Oxidoreductase</keyword>
<dbReference type="InterPro" id="IPR000683">
    <property type="entry name" value="Gfo/Idh/MocA-like_OxRdtase_N"/>
</dbReference>
<evidence type="ECO:0000313" key="4">
    <source>
        <dbReference type="EMBL" id="SFB67193.1"/>
    </source>
</evidence>
<dbReference type="InterPro" id="IPR055170">
    <property type="entry name" value="GFO_IDH_MocA-like_dom"/>
</dbReference>